<proteinExistence type="predicted"/>
<protein>
    <recommendedName>
        <fullName evidence="4">Retrotransposon gag domain-containing protein</fullName>
    </recommendedName>
</protein>
<name>A0A4S8MXA4_DENBC</name>
<reference evidence="2 3" key="1">
    <citation type="journal article" date="2019" name="Nat. Ecol. Evol.">
        <title>Megaphylogeny resolves global patterns of mushroom evolution.</title>
        <authorList>
            <person name="Varga T."/>
            <person name="Krizsan K."/>
            <person name="Foldi C."/>
            <person name="Dima B."/>
            <person name="Sanchez-Garcia M."/>
            <person name="Sanchez-Ramirez S."/>
            <person name="Szollosi G.J."/>
            <person name="Szarkandi J.G."/>
            <person name="Papp V."/>
            <person name="Albert L."/>
            <person name="Andreopoulos W."/>
            <person name="Angelini C."/>
            <person name="Antonin V."/>
            <person name="Barry K.W."/>
            <person name="Bougher N.L."/>
            <person name="Buchanan P."/>
            <person name="Buyck B."/>
            <person name="Bense V."/>
            <person name="Catcheside P."/>
            <person name="Chovatia M."/>
            <person name="Cooper J."/>
            <person name="Damon W."/>
            <person name="Desjardin D."/>
            <person name="Finy P."/>
            <person name="Geml J."/>
            <person name="Haridas S."/>
            <person name="Hughes K."/>
            <person name="Justo A."/>
            <person name="Karasinski D."/>
            <person name="Kautmanova I."/>
            <person name="Kiss B."/>
            <person name="Kocsube S."/>
            <person name="Kotiranta H."/>
            <person name="LaButti K.M."/>
            <person name="Lechner B.E."/>
            <person name="Liimatainen K."/>
            <person name="Lipzen A."/>
            <person name="Lukacs Z."/>
            <person name="Mihaltcheva S."/>
            <person name="Morgado L.N."/>
            <person name="Niskanen T."/>
            <person name="Noordeloos M.E."/>
            <person name="Ohm R.A."/>
            <person name="Ortiz-Santana B."/>
            <person name="Ovrebo C."/>
            <person name="Racz N."/>
            <person name="Riley R."/>
            <person name="Savchenko A."/>
            <person name="Shiryaev A."/>
            <person name="Soop K."/>
            <person name="Spirin V."/>
            <person name="Szebenyi C."/>
            <person name="Tomsovsky M."/>
            <person name="Tulloss R.E."/>
            <person name="Uehling J."/>
            <person name="Grigoriev I.V."/>
            <person name="Vagvolgyi C."/>
            <person name="Papp T."/>
            <person name="Martin F.M."/>
            <person name="Miettinen O."/>
            <person name="Hibbett D.S."/>
            <person name="Nagy L.G."/>
        </authorList>
    </citation>
    <scope>NUCLEOTIDE SEQUENCE [LARGE SCALE GENOMIC DNA]</scope>
    <source>
        <strain evidence="2 3">CBS 962.96</strain>
    </source>
</reference>
<evidence type="ECO:0000313" key="3">
    <source>
        <dbReference type="Proteomes" id="UP000297245"/>
    </source>
</evidence>
<organism evidence="2 3">
    <name type="scientific">Dendrothele bispora (strain CBS 962.96)</name>
    <dbReference type="NCBI Taxonomy" id="1314807"/>
    <lineage>
        <taxon>Eukaryota</taxon>
        <taxon>Fungi</taxon>
        <taxon>Dikarya</taxon>
        <taxon>Basidiomycota</taxon>
        <taxon>Agaricomycotina</taxon>
        <taxon>Agaricomycetes</taxon>
        <taxon>Agaricomycetidae</taxon>
        <taxon>Agaricales</taxon>
        <taxon>Agaricales incertae sedis</taxon>
        <taxon>Dendrothele</taxon>
    </lineage>
</organism>
<keyword evidence="3" id="KW-1185">Reference proteome</keyword>
<dbReference type="Proteomes" id="UP000297245">
    <property type="component" value="Unassembled WGS sequence"/>
</dbReference>
<feature type="compositionally biased region" description="Basic and acidic residues" evidence="1">
    <location>
        <begin position="344"/>
        <end position="359"/>
    </location>
</feature>
<gene>
    <name evidence="2" type="ORF">K435DRAFT_788884</name>
</gene>
<feature type="region of interest" description="Disordered" evidence="1">
    <location>
        <begin position="278"/>
        <end position="309"/>
    </location>
</feature>
<dbReference type="EMBL" id="ML179039">
    <property type="protein sequence ID" value="THV07114.1"/>
    <property type="molecule type" value="Genomic_DNA"/>
</dbReference>
<evidence type="ECO:0000256" key="1">
    <source>
        <dbReference type="SAM" id="MobiDB-lite"/>
    </source>
</evidence>
<feature type="region of interest" description="Disordered" evidence="1">
    <location>
        <begin position="328"/>
        <end position="384"/>
    </location>
</feature>
<sequence>MVYGGLLGARNAYMHYTKEIAAILVHDYMTRITQINADYVNDHDVRTIFAELIRPVSDTINNLNGVVNNINNQLNREITELRTPGGGGPAKMNLPENFSGTDGKIGYDEWIRKMELYFAYSNIIADRARLLIALSRLTGTPSIQFKDLAEQVTNDQVRYTWTEFKRKLSGVYGRYDEKLTAKQELDKLAKNTAKAEKDFLTYAEEFRTLAGIAEYSDEHLIDILKNVVNRDMKVGMSVRERIPTDWNTYLETLIDIYKVLYPERGGASIFGAKKKGKSLAQGEPMDVDNVSKKEKKKGKGKEKSGESTNNIGKKDKYCHICKRKGHLTDECYHNPKGSNYKGEGSSKGKKEEKKKEGKTSKQKIRSAEAQDSSDDEPHGRHYRQ</sequence>
<evidence type="ECO:0000313" key="2">
    <source>
        <dbReference type="EMBL" id="THV07114.1"/>
    </source>
</evidence>
<evidence type="ECO:0008006" key="4">
    <source>
        <dbReference type="Google" id="ProtNLM"/>
    </source>
</evidence>
<dbReference type="AlphaFoldDB" id="A0A4S8MXA4"/>
<feature type="compositionally biased region" description="Basic and acidic residues" evidence="1">
    <location>
        <begin position="375"/>
        <end position="384"/>
    </location>
</feature>
<dbReference type="OrthoDB" id="2768905at2759"/>
<accession>A0A4S8MXA4</accession>